<dbReference type="AlphaFoldDB" id="A0AAP3CNZ2"/>
<accession>A0AAP3CNZ2</accession>
<protein>
    <submittedName>
        <fullName evidence="1">PD-(D/E)XK motif protein</fullName>
    </submittedName>
</protein>
<sequence>MINLTEEFKKLLDLTDNEQNEQVYKLKTIHFKIPIMMIGIDLITRERRIYIDISNENWNDDQMKSLPKWRGVKVTKDTFDKIGPLINKRFLIIAQEEEDSEEIFEKLLQSLVDHILVSEGRSLFTVIYGVLDRWHNFFRFKTNKRLSLEEQMGLFGELYYINTWLNKFVDEPPLIIDAWKGPTKHRIDFVKKSIGIEIKTISQKIHDGIRISNETQLELNNVIRKIYLYVLKIEHTQSDDGKSIQNLIDDIRFQLNVRSKTGLVRFNDILLELYISDDMYNDVYFYIHNEETYEVTEKFPKIISDNLPIGVTNVSYKIDLSHCVEFKVETDKAYYSSKVG</sequence>
<dbReference type="RefSeq" id="WP_268445035.1">
    <property type="nucleotide sequence ID" value="NZ_JALAQA010000002.1"/>
</dbReference>
<comment type="caution">
    <text evidence="1">The sequence shown here is derived from an EMBL/GenBank/DDBJ whole genome shotgun (WGS) entry which is preliminary data.</text>
</comment>
<dbReference type="InterPro" id="IPR025534">
    <property type="entry name" value="DUF4420"/>
</dbReference>
<reference evidence="1" key="1">
    <citation type="submission" date="2022-02" db="EMBL/GenBank/DDBJ databases">
        <title>Crop Bioprotection Bacillus Genome Sequencing.</title>
        <authorList>
            <person name="Dunlap C."/>
        </authorList>
    </citation>
    <scope>NUCLEOTIDE SEQUENCE</scope>
    <source>
        <strain evidence="1">CK3O2B-54A</strain>
    </source>
</reference>
<organism evidence="1 2">
    <name type="scientific">Bacillus mojavensis</name>
    <dbReference type="NCBI Taxonomy" id="72360"/>
    <lineage>
        <taxon>Bacteria</taxon>
        <taxon>Bacillati</taxon>
        <taxon>Bacillota</taxon>
        <taxon>Bacilli</taxon>
        <taxon>Bacillales</taxon>
        <taxon>Bacillaceae</taxon>
        <taxon>Bacillus</taxon>
    </lineage>
</organism>
<dbReference type="EMBL" id="JALAQA010000002">
    <property type="protein sequence ID" value="MCY8508620.1"/>
    <property type="molecule type" value="Genomic_DNA"/>
</dbReference>
<evidence type="ECO:0000313" key="1">
    <source>
        <dbReference type="EMBL" id="MCY8508620.1"/>
    </source>
</evidence>
<dbReference type="Proteomes" id="UP001075387">
    <property type="component" value="Unassembled WGS sequence"/>
</dbReference>
<evidence type="ECO:0000313" key="2">
    <source>
        <dbReference type="Proteomes" id="UP001075387"/>
    </source>
</evidence>
<name>A0AAP3CNZ2_BACMO</name>
<dbReference type="Pfam" id="PF14390">
    <property type="entry name" value="DUF4420"/>
    <property type="match status" value="1"/>
</dbReference>
<proteinExistence type="predicted"/>
<gene>
    <name evidence="1" type="ORF">MOD07_03495</name>
</gene>